<dbReference type="AlphaFoldDB" id="A0A1I6JG35"/>
<proteinExistence type="predicted"/>
<dbReference type="Proteomes" id="UP000198877">
    <property type="component" value="Unassembled WGS sequence"/>
</dbReference>
<dbReference type="InterPro" id="IPR041881">
    <property type="entry name" value="PqqD_sf"/>
</dbReference>
<reference evidence="2" key="1">
    <citation type="submission" date="2016-10" db="EMBL/GenBank/DDBJ databases">
        <authorList>
            <person name="Varghese N."/>
            <person name="Submissions S."/>
        </authorList>
    </citation>
    <scope>NUCLEOTIDE SEQUENCE [LARGE SCALE GENOMIC DNA]</scope>
    <source>
        <strain evidence="2">CL127</strain>
    </source>
</reference>
<name>A0A1I6JG35_9MICO</name>
<dbReference type="Gene3D" id="1.10.10.1150">
    <property type="entry name" value="Coenzyme PQQ synthesis protein D (PqqD)"/>
    <property type="match status" value="1"/>
</dbReference>
<evidence type="ECO:0000313" key="2">
    <source>
        <dbReference type="Proteomes" id="UP000198877"/>
    </source>
</evidence>
<protein>
    <submittedName>
        <fullName evidence="1">Coenzyme PQQ synthesis protein D (PqqD)</fullName>
    </submittedName>
</protein>
<dbReference type="InterPro" id="IPR008792">
    <property type="entry name" value="PQQD"/>
</dbReference>
<accession>A0A1I6JG35</accession>
<dbReference type="RefSeq" id="WP_091742380.1">
    <property type="nucleotide sequence ID" value="NZ_FOYR01000005.1"/>
</dbReference>
<gene>
    <name evidence="1" type="ORF">SAMN04488591_3552</name>
</gene>
<dbReference type="EMBL" id="FOYR01000005">
    <property type="protein sequence ID" value="SFR77933.1"/>
    <property type="molecule type" value="Genomic_DNA"/>
</dbReference>
<organism evidence="1 2">
    <name type="scientific">Microbacterium azadirachtae</name>
    <dbReference type="NCBI Taxonomy" id="582680"/>
    <lineage>
        <taxon>Bacteria</taxon>
        <taxon>Bacillati</taxon>
        <taxon>Actinomycetota</taxon>
        <taxon>Actinomycetes</taxon>
        <taxon>Micrococcales</taxon>
        <taxon>Microbacteriaceae</taxon>
        <taxon>Microbacterium</taxon>
    </lineage>
</organism>
<sequence length="95" mass="10157">MGGDQVKPWRIADAVAWTTSGDEVIALDLESPTSHPMTLQGTAAYVWEEIDANGPLSSAELITNVAAAYEVSEDAVRDDILALLDGLLDQHLIAH</sequence>
<dbReference type="Pfam" id="PF05402">
    <property type="entry name" value="PqqD"/>
    <property type="match status" value="1"/>
</dbReference>
<evidence type="ECO:0000313" key="1">
    <source>
        <dbReference type="EMBL" id="SFR77933.1"/>
    </source>
</evidence>